<accession>A0A9P4IQE5</accession>
<sequence>MNYIQEKLLRDGITGWVSNTDNASDEQCRVGFLQLQEYLVDQYHLPSTEPRFAWSRFDFDQDQLILRTRVCPRLVHLSVMWLEDMNYIYKNMVASIEIARIGNQLGKKAFREMARADFEQRSASFRRQWECIQLNIKAYISTYISPVKNHDQSIAELKDLVNSIKAARTRVPALWNTNDPYLNS</sequence>
<dbReference type="Proteomes" id="UP000799772">
    <property type="component" value="Unassembled WGS sequence"/>
</dbReference>
<gene>
    <name evidence="1" type="ORF">NA57DRAFT_72430</name>
</gene>
<proteinExistence type="predicted"/>
<organism evidence="1 2">
    <name type="scientific">Rhizodiscina lignyota</name>
    <dbReference type="NCBI Taxonomy" id="1504668"/>
    <lineage>
        <taxon>Eukaryota</taxon>
        <taxon>Fungi</taxon>
        <taxon>Dikarya</taxon>
        <taxon>Ascomycota</taxon>
        <taxon>Pezizomycotina</taxon>
        <taxon>Dothideomycetes</taxon>
        <taxon>Pleosporomycetidae</taxon>
        <taxon>Aulographales</taxon>
        <taxon>Rhizodiscinaceae</taxon>
        <taxon>Rhizodiscina</taxon>
    </lineage>
</organism>
<keyword evidence="2" id="KW-1185">Reference proteome</keyword>
<evidence type="ECO:0000313" key="2">
    <source>
        <dbReference type="Proteomes" id="UP000799772"/>
    </source>
</evidence>
<comment type="caution">
    <text evidence="1">The sequence shown here is derived from an EMBL/GenBank/DDBJ whole genome shotgun (WGS) entry which is preliminary data.</text>
</comment>
<dbReference type="AlphaFoldDB" id="A0A9P4IQE5"/>
<name>A0A9P4IQE5_9PEZI</name>
<evidence type="ECO:0000313" key="1">
    <source>
        <dbReference type="EMBL" id="KAF2103455.1"/>
    </source>
</evidence>
<protein>
    <submittedName>
        <fullName evidence="1">Uncharacterized protein</fullName>
    </submittedName>
</protein>
<reference evidence="1" key="1">
    <citation type="journal article" date="2020" name="Stud. Mycol.">
        <title>101 Dothideomycetes genomes: a test case for predicting lifestyles and emergence of pathogens.</title>
        <authorList>
            <person name="Haridas S."/>
            <person name="Albert R."/>
            <person name="Binder M."/>
            <person name="Bloem J."/>
            <person name="Labutti K."/>
            <person name="Salamov A."/>
            <person name="Andreopoulos B."/>
            <person name="Baker S."/>
            <person name="Barry K."/>
            <person name="Bills G."/>
            <person name="Bluhm B."/>
            <person name="Cannon C."/>
            <person name="Castanera R."/>
            <person name="Culley D."/>
            <person name="Daum C."/>
            <person name="Ezra D."/>
            <person name="Gonzalez J."/>
            <person name="Henrissat B."/>
            <person name="Kuo A."/>
            <person name="Liang C."/>
            <person name="Lipzen A."/>
            <person name="Lutzoni F."/>
            <person name="Magnuson J."/>
            <person name="Mondo S."/>
            <person name="Nolan M."/>
            <person name="Ohm R."/>
            <person name="Pangilinan J."/>
            <person name="Park H.-J."/>
            <person name="Ramirez L."/>
            <person name="Alfaro M."/>
            <person name="Sun H."/>
            <person name="Tritt A."/>
            <person name="Yoshinaga Y."/>
            <person name="Zwiers L.-H."/>
            <person name="Turgeon B."/>
            <person name="Goodwin S."/>
            <person name="Spatafora J."/>
            <person name="Crous P."/>
            <person name="Grigoriev I."/>
        </authorList>
    </citation>
    <scope>NUCLEOTIDE SEQUENCE</scope>
    <source>
        <strain evidence="1">CBS 133067</strain>
    </source>
</reference>
<dbReference type="EMBL" id="ML978122">
    <property type="protein sequence ID" value="KAF2103455.1"/>
    <property type="molecule type" value="Genomic_DNA"/>
</dbReference>